<name>A0A4Q4SZ81_9PEZI</name>
<comment type="caution">
    <text evidence="1">The sequence shown here is derived from an EMBL/GenBank/DDBJ whole genome shotgun (WGS) entry which is preliminary data.</text>
</comment>
<gene>
    <name evidence="1" type="ORF">DL764_007765</name>
</gene>
<dbReference type="AlphaFoldDB" id="A0A4Q4SZ81"/>
<dbReference type="EMBL" id="QJNU01000560">
    <property type="protein sequence ID" value="RYO94858.1"/>
    <property type="molecule type" value="Genomic_DNA"/>
</dbReference>
<organism evidence="1 2">
    <name type="scientific">Monosporascus ibericus</name>
    <dbReference type="NCBI Taxonomy" id="155417"/>
    <lineage>
        <taxon>Eukaryota</taxon>
        <taxon>Fungi</taxon>
        <taxon>Dikarya</taxon>
        <taxon>Ascomycota</taxon>
        <taxon>Pezizomycotina</taxon>
        <taxon>Sordariomycetes</taxon>
        <taxon>Xylariomycetidae</taxon>
        <taxon>Xylariales</taxon>
        <taxon>Xylariales incertae sedis</taxon>
        <taxon>Monosporascus</taxon>
    </lineage>
</organism>
<accession>A0A4Q4SZ81</accession>
<keyword evidence="2" id="KW-1185">Reference proteome</keyword>
<reference evidence="1 2" key="1">
    <citation type="submission" date="2018-06" db="EMBL/GenBank/DDBJ databases">
        <title>Complete Genomes of Monosporascus.</title>
        <authorList>
            <person name="Robinson A.J."/>
            <person name="Natvig D.O."/>
        </authorList>
    </citation>
    <scope>NUCLEOTIDE SEQUENCE [LARGE SCALE GENOMIC DNA]</scope>
    <source>
        <strain evidence="1 2">CBS 110550</strain>
    </source>
</reference>
<evidence type="ECO:0000313" key="2">
    <source>
        <dbReference type="Proteomes" id="UP000293360"/>
    </source>
</evidence>
<protein>
    <submittedName>
        <fullName evidence="1">Uncharacterized protein</fullName>
    </submittedName>
</protein>
<sequence length="95" mass="10670">MPLTIPDGRAFYPGEDLPPMRLPEHLQACVAYVTIGAKNTKPIKRSLKKKKKADLAENLPALEVDHTEYLIQLNPNGGLTYIFEMIKRDPDILPS</sequence>
<evidence type="ECO:0000313" key="1">
    <source>
        <dbReference type="EMBL" id="RYO94858.1"/>
    </source>
</evidence>
<dbReference type="Proteomes" id="UP000293360">
    <property type="component" value="Unassembled WGS sequence"/>
</dbReference>
<proteinExistence type="predicted"/>